<keyword evidence="7 9" id="KW-0539">Nucleus</keyword>
<evidence type="ECO:0000256" key="8">
    <source>
        <dbReference type="ARBA" id="ARBA00025127"/>
    </source>
</evidence>
<dbReference type="InterPro" id="IPR017919">
    <property type="entry name" value="TFIIE/TFIIEa_HTH"/>
</dbReference>
<evidence type="ECO:0000256" key="4">
    <source>
        <dbReference type="ARBA" id="ARBA00016689"/>
    </source>
</evidence>
<dbReference type="GO" id="GO:0005666">
    <property type="term" value="C:RNA polymerase III complex"/>
    <property type="evidence" value="ECO:0007669"/>
    <property type="project" value="UniProtKB-UniRule"/>
</dbReference>
<dbReference type="InterPro" id="IPR008806">
    <property type="entry name" value="RNA_pol_III_Rpc82_C"/>
</dbReference>
<evidence type="ECO:0000256" key="7">
    <source>
        <dbReference type="ARBA" id="ARBA00023242"/>
    </source>
</evidence>
<dbReference type="InterPro" id="IPR055207">
    <property type="entry name" value="POLR3C_WHD"/>
</dbReference>
<dbReference type="InterPro" id="IPR013197">
    <property type="entry name" value="RNA_pol_III_RPC82-rel_HTH"/>
</dbReference>
<organism evidence="11 12">
    <name type="scientific">Coprinellus micaceus</name>
    <name type="common">Glistening ink-cap mushroom</name>
    <name type="synonym">Coprinus micaceus</name>
    <dbReference type="NCBI Taxonomy" id="71717"/>
    <lineage>
        <taxon>Eukaryota</taxon>
        <taxon>Fungi</taxon>
        <taxon>Dikarya</taxon>
        <taxon>Basidiomycota</taxon>
        <taxon>Agaricomycotina</taxon>
        <taxon>Agaricomycetes</taxon>
        <taxon>Agaricomycetidae</taxon>
        <taxon>Agaricales</taxon>
        <taxon>Agaricineae</taxon>
        <taxon>Psathyrellaceae</taxon>
        <taxon>Coprinellus</taxon>
    </lineage>
</organism>
<evidence type="ECO:0000313" key="11">
    <source>
        <dbReference type="EMBL" id="TEB36011.1"/>
    </source>
</evidence>
<dbReference type="InterPro" id="IPR036390">
    <property type="entry name" value="WH_DNA-bd_sf"/>
</dbReference>
<sequence length="542" mass="60848">MADSHTGRLCAEIVHTHFGPLTAKVASTLLTRGRLPLPQLATLSDLKPRTVRASLISLIQHNVVWHVENQGEPEMFEVNIDECLMRLRYGRFVHIAEMLFGKAAADLVEVILEHGKLVPPDMYTKLHIGDSKTLSVYGQALHKMVSSSYLRASVPLSHVSPKDRLIRYEIEEKKKIVGFPTAKQLREAKEVAEARIKREDDEHEKVGLKRKAKDQPGHNAFKKKVVEDETVVDDGVYFRINCERFNVHIRNAIIVAAAQERFNPQASVVLEAAIKATEKTQLTLSDARTDPISVSNVMMQLADVDDLTKGLVYSSKKVSAGTCVKDFLGMLSSADNPTPAGKAGAFISFGNSKVQVEFETISKRLRRQVLESVTREKHGPEGVRILRLLLGAGKMDEKQISKVVLMAAKDVRPLLAAMAADSIISTQEVPKSADRNPTRTFYLWYVDLFKAYAAILEDVLKTLYNISARRRAEREVPEVKTVLDKASRTDVQQDQGLLTRMEREVLQEWEEKEQKLTVLENRVESLVFLLRDLAVHGIEESD</sequence>
<keyword evidence="6 9" id="KW-0804">Transcription</keyword>
<dbReference type="OrthoDB" id="272392at2759"/>
<dbReference type="STRING" id="71717.A0A4Y7TPW6"/>
<evidence type="ECO:0000259" key="10">
    <source>
        <dbReference type="PROSITE" id="PS51344"/>
    </source>
</evidence>
<dbReference type="EMBL" id="QPFP01000006">
    <property type="protein sequence ID" value="TEB36011.1"/>
    <property type="molecule type" value="Genomic_DNA"/>
</dbReference>
<dbReference type="SUPFAM" id="SSF46785">
    <property type="entry name" value="Winged helix' DNA-binding domain"/>
    <property type="match status" value="1"/>
</dbReference>
<dbReference type="PANTHER" id="PTHR12949">
    <property type="entry name" value="RNA POLYMERASE III DNA DIRECTED -RELATED"/>
    <property type="match status" value="1"/>
</dbReference>
<evidence type="ECO:0000256" key="6">
    <source>
        <dbReference type="ARBA" id="ARBA00023163"/>
    </source>
</evidence>
<evidence type="ECO:0000256" key="9">
    <source>
        <dbReference type="RuleBase" id="RU367076"/>
    </source>
</evidence>
<evidence type="ECO:0000256" key="2">
    <source>
        <dbReference type="ARBA" id="ARBA00006835"/>
    </source>
</evidence>
<dbReference type="PANTHER" id="PTHR12949:SF0">
    <property type="entry name" value="DNA-DIRECTED RNA POLYMERASE III SUBUNIT RPC3"/>
    <property type="match status" value="1"/>
</dbReference>
<dbReference type="GO" id="GO:0003697">
    <property type="term" value="F:single-stranded DNA binding"/>
    <property type="evidence" value="ECO:0007669"/>
    <property type="project" value="UniProtKB-UniRule"/>
</dbReference>
<proteinExistence type="inferred from homology"/>
<dbReference type="Pfam" id="PF08221">
    <property type="entry name" value="HTH_9"/>
    <property type="match status" value="1"/>
</dbReference>
<accession>A0A4Y7TPW6</accession>
<comment type="function">
    <text evidence="8 9">DNA-dependent RNA polymerase catalyzes the transcription of DNA into RNA using the four ribonucleoside triphosphates as substrates. Specific core component of RNA polymerase III which synthesizes small RNAs, such as 5S rRNA and tRNAs.</text>
</comment>
<keyword evidence="12" id="KW-1185">Reference proteome</keyword>
<evidence type="ECO:0000313" key="12">
    <source>
        <dbReference type="Proteomes" id="UP000298030"/>
    </source>
</evidence>
<keyword evidence="5 9" id="KW-0240">DNA-directed RNA polymerase</keyword>
<dbReference type="InterPro" id="IPR036388">
    <property type="entry name" value="WH-like_DNA-bd_sf"/>
</dbReference>
<feature type="domain" description="HTH TFE/IIEalpha-type" evidence="10">
    <location>
        <begin position="366"/>
        <end position="452"/>
    </location>
</feature>
<evidence type="ECO:0000256" key="5">
    <source>
        <dbReference type="ARBA" id="ARBA00022478"/>
    </source>
</evidence>
<comment type="similarity">
    <text evidence="2 9">Belongs to the RNA polymerase beta chain family.</text>
</comment>
<dbReference type="GO" id="GO:0006351">
    <property type="term" value="P:DNA-templated transcription"/>
    <property type="evidence" value="ECO:0007669"/>
    <property type="project" value="InterPro"/>
</dbReference>
<dbReference type="Gene3D" id="1.10.10.10">
    <property type="entry name" value="Winged helix-like DNA-binding domain superfamily/Winged helix DNA-binding domain"/>
    <property type="match status" value="4"/>
</dbReference>
<dbReference type="PROSITE" id="PS51344">
    <property type="entry name" value="HTH_TFE_IIE"/>
    <property type="match status" value="1"/>
</dbReference>
<dbReference type="InterPro" id="IPR039748">
    <property type="entry name" value="RPC3"/>
</dbReference>
<dbReference type="AlphaFoldDB" id="A0A4Y7TPW6"/>
<evidence type="ECO:0000256" key="1">
    <source>
        <dbReference type="ARBA" id="ARBA00004123"/>
    </source>
</evidence>
<protein>
    <recommendedName>
        <fullName evidence="4 9">DNA-directed RNA polymerase III subunit RPC3</fullName>
        <shortName evidence="9">RNA polymerase III subunit C3</shortName>
    </recommendedName>
</protein>
<name>A0A4Y7TPW6_COPMI</name>
<comment type="subunit">
    <text evidence="3 9">Component of the RNA polymerase III (Pol III) complex consisting of 17 subunits.</text>
</comment>
<reference evidence="11 12" key="1">
    <citation type="journal article" date="2019" name="Nat. Ecol. Evol.">
        <title>Megaphylogeny resolves global patterns of mushroom evolution.</title>
        <authorList>
            <person name="Varga T."/>
            <person name="Krizsan K."/>
            <person name="Foldi C."/>
            <person name="Dima B."/>
            <person name="Sanchez-Garcia M."/>
            <person name="Sanchez-Ramirez S."/>
            <person name="Szollosi G.J."/>
            <person name="Szarkandi J.G."/>
            <person name="Papp V."/>
            <person name="Albert L."/>
            <person name="Andreopoulos W."/>
            <person name="Angelini C."/>
            <person name="Antonin V."/>
            <person name="Barry K.W."/>
            <person name="Bougher N.L."/>
            <person name="Buchanan P."/>
            <person name="Buyck B."/>
            <person name="Bense V."/>
            <person name="Catcheside P."/>
            <person name="Chovatia M."/>
            <person name="Cooper J."/>
            <person name="Damon W."/>
            <person name="Desjardin D."/>
            <person name="Finy P."/>
            <person name="Geml J."/>
            <person name="Haridas S."/>
            <person name="Hughes K."/>
            <person name="Justo A."/>
            <person name="Karasinski D."/>
            <person name="Kautmanova I."/>
            <person name="Kiss B."/>
            <person name="Kocsube S."/>
            <person name="Kotiranta H."/>
            <person name="LaButti K.M."/>
            <person name="Lechner B.E."/>
            <person name="Liimatainen K."/>
            <person name="Lipzen A."/>
            <person name="Lukacs Z."/>
            <person name="Mihaltcheva S."/>
            <person name="Morgado L.N."/>
            <person name="Niskanen T."/>
            <person name="Noordeloos M.E."/>
            <person name="Ohm R.A."/>
            <person name="Ortiz-Santana B."/>
            <person name="Ovrebo C."/>
            <person name="Racz N."/>
            <person name="Riley R."/>
            <person name="Savchenko A."/>
            <person name="Shiryaev A."/>
            <person name="Soop K."/>
            <person name="Spirin V."/>
            <person name="Szebenyi C."/>
            <person name="Tomsovsky M."/>
            <person name="Tulloss R.E."/>
            <person name="Uehling J."/>
            <person name="Grigoriev I.V."/>
            <person name="Vagvolgyi C."/>
            <person name="Papp T."/>
            <person name="Martin F.M."/>
            <person name="Miettinen O."/>
            <person name="Hibbett D.S."/>
            <person name="Nagy L.G."/>
        </authorList>
    </citation>
    <scope>NUCLEOTIDE SEQUENCE [LARGE SCALE GENOMIC DNA]</scope>
    <source>
        <strain evidence="11 12">FP101781</strain>
    </source>
</reference>
<comment type="subcellular location">
    <subcellularLocation>
        <location evidence="1 9">Nucleus</location>
    </subcellularLocation>
</comment>
<evidence type="ECO:0000256" key="3">
    <source>
        <dbReference type="ARBA" id="ARBA00011206"/>
    </source>
</evidence>
<dbReference type="Pfam" id="PF22536">
    <property type="entry name" value="WHD_POLR3C"/>
    <property type="match status" value="1"/>
</dbReference>
<dbReference type="Proteomes" id="UP000298030">
    <property type="component" value="Unassembled WGS sequence"/>
</dbReference>
<dbReference type="Pfam" id="PF05645">
    <property type="entry name" value="RNA_pol_Rpc82"/>
    <property type="match status" value="1"/>
</dbReference>
<gene>
    <name evidence="11" type="ORF">FA13DRAFT_1762222</name>
</gene>
<comment type="caution">
    <text evidence="11">The sequence shown here is derived from an EMBL/GenBank/DDBJ whole genome shotgun (WGS) entry which is preliminary data.</text>
</comment>